<keyword evidence="11 12" id="KW-0009">Actin-binding</keyword>
<protein>
    <recommendedName>
        <fullName evidence="19">Unconventional myosin-XV</fullName>
    </recommendedName>
</protein>
<dbReference type="SMART" id="SM00295">
    <property type="entry name" value="B41"/>
    <property type="match status" value="1"/>
</dbReference>
<dbReference type="Gene3D" id="3.40.850.10">
    <property type="entry name" value="Kinesin motor domain"/>
    <property type="match status" value="1"/>
</dbReference>
<keyword evidence="18" id="KW-1185">Reference proteome</keyword>
<evidence type="ECO:0000259" key="15">
    <source>
        <dbReference type="PROSITE" id="PS51016"/>
    </source>
</evidence>
<feature type="binding site" evidence="12">
    <location>
        <begin position="874"/>
        <end position="881"/>
    </location>
    <ligand>
        <name>ATP</name>
        <dbReference type="ChEBI" id="CHEBI:30616"/>
    </ligand>
</feature>
<dbReference type="Gene3D" id="1.20.5.190">
    <property type="match status" value="1"/>
</dbReference>
<keyword evidence="3" id="KW-0728">SH3 domain</keyword>
<evidence type="ECO:0000256" key="13">
    <source>
        <dbReference type="SAM" id="MobiDB-lite"/>
    </source>
</evidence>
<dbReference type="Gene3D" id="1.20.120.720">
    <property type="entry name" value="Myosin VI head, motor domain, U50 subdomain"/>
    <property type="match status" value="1"/>
</dbReference>
<dbReference type="InterPro" id="IPR036028">
    <property type="entry name" value="SH3-like_dom_sf"/>
</dbReference>
<feature type="domain" description="Myosin motor" evidence="16">
    <location>
        <begin position="812"/>
        <end position="1458"/>
    </location>
</feature>
<dbReference type="InterPro" id="IPR051567">
    <property type="entry name" value="Unconventional_Myosin_ATPase"/>
</dbReference>
<keyword evidence="8" id="KW-0175">Coiled coil</keyword>
<comment type="subcellular location">
    <subcellularLocation>
        <location evidence="1">Cytoplasm</location>
    </subcellularLocation>
</comment>
<dbReference type="GO" id="GO:0048731">
    <property type="term" value="P:system development"/>
    <property type="evidence" value="ECO:0007669"/>
    <property type="project" value="UniProtKB-ARBA"/>
</dbReference>
<keyword evidence="7 12" id="KW-0067">ATP-binding</keyword>
<feature type="compositionally biased region" description="Basic and acidic residues" evidence="13">
    <location>
        <begin position="2637"/>
        <end position="2656"/>
    </location>
</feature>
<keyword evidence="4" id="KW-0963">Cytoplasm</keyword>
<reference evidence="17" key="1">
    <citation type="submission" date="2023-03" db="EMBL/GenBank/DDBJ databases">
        <title>Electrophorus voltai genome.</title>
        <authorList>
            <person name="Bian C."/>
        </authorList>
    </citation>
    <scope>NUCLEOTIDE SEQUENCE</scope>
    <source>
        <strain evidence="17">CB-2022</strain>
        <tissue evidence="17">Muscle</tissue>
    </source>
</reference>
<evidence type="ECO:0000313" key="17">
    <source>
        <dbReference type="EMBL" id="KAK1805186.1"/>
    </source>
</evidence>
<name>A0AAD9E4X1_9TELE</name>
<dbReference type="Gene3D" id="1.20.58.530">
    <property type="match status" value="1"/>
</dbReference>
<dbReference type="Gene3D" id="6.20.240.20">
    <property type="match status" value="1"/>
</dbReference>
<dbReference type="PANTHER" id="PTHR22692">
    <property type="entry name" value="MYOSIN VII, XV"/>
    <property type="match status" value="1"/>
</dbReference>
<keyword evidence="6 12" id="KW-0547">Nucleotide-binding</keyword>
<gene>
    <name evidence="17" type="ORF">P4O66_019530</name>
</gene>
<keyword evidence="9 12" id="KW-0518">Myosin</keyword>
<dbReference type="InterPro" id="IPR041795">
    <property type="entry name" value="MyoXV_FERM_C"/>
</dbReference>
<feature type="region of interest" description="Disordered" evidence="13">
    <location>
        <begin position="2198"/>
        <end position="2224"/>
    </location>
</feature>
<dbReference type="CDD" id="cd14473">
    <property type="entry name" value="FERM_B-lobe"/>
    <property type="match status" value="1"/>
</dbReference>
<evidence type="ECO:0000256" key="11">
    <source>
        <dbReference type="ARBA" id="ARBA00023203"/>
    </source>
</evidence>
<dbReference type="PROSITE" id="PS50057">
    <property type="entry name" value="FERM_3"/>
    <property type="match status" value="1"/>
</dbReference>
<evidence type="ECO:0000256" key="1">
    <source>
        <dbReference type="ARBA" id="ARBA00004496"/>
    </source>
</evidence>
<evidence type="ECO:0000256" key="7">
    <source>
        <dbReference type="ARBA" id="ARBA00022840"/>
    </source>
</evidence>
<dbReference type="InterPro" id="IPR059004">
    <property type="entry name" value="MYO15"/>
</dbReference>
<accession>A0AAD9E4X1</accession>
<feature type="region of interest" description="Actin-binding" evidence="12">
    <location>
        <begin position="1337"/>
        <end position="1359"/>
    </location>
</feature>
<comment type="caution">
    <text evidence="17">The sequence shown here is derived from an EMBL/GenBank/DDBJ whole genome shotgun (WGS) entry which is preliminary data.</text>
</comment>
<dbReference type="FunFam" id="1.10.10.820:FF:000001">
    <property type="entry name" value="Myosin heavy chain"/>
    <property type="match status" value="1"/>
</dbReference>
<dbReference type="FunFam" id="1.20.58.530:FF:000005">
    <property type="entry name" value="unconventional myosin-IXa isoform X1"/>
    <property type="match status" value="1"/>
</dbReference>
<feature type="compositionally biased region" description="Acidic residues" evidence="13">
    <location>
        <begin position="71"/>
        <end position="85"/>
    </location>
</feature>
<dbReference type="SMART" id="SM00139">
    <property type="entry name" value="MyTH4"/>
    <property type="match status" value="2"/>
</dbReference>
<dbReference type="CDD" id="cd13201">
    <property type="entry name" value="FERM_C_MyoXV"/>
    <property type="match status" value="1"/>
</dbReference>
<dbReference type="PROSITE" id="PS50096">
    <property type="entry name" value="IQ"/>
    <property type="match status" value="2"/>
</dbReference>
<dbReference type="InterPro" id="IPR000299">
    <property type="entry name" value="FERM_domain"/>
</dbReference>
<sequence>MPPKKGDKGKAEEPKDNAKGGKNEKKGGKGGKAQPAKGKGKEDPKKGKGKQAVTNESEEGSDAELLRSEVDESETVDEDELPSEDDAGKGKGKGKAALKGASKAMAAKGAAKPKHGQAGEEGIDTKTGKRANVKAASKAEEKKPQILIGKMKDINIKGASSTIMTFAAEKQKVQKKEDAKAHLKGASTILSGLAGKSSPFSMPAKKHPKRGLKSTSRLFMRLSKKKKDTTPKALQSPSKLFGGFGKPKAEDLKNKSKFMSGFLGGGKNKDEKKEEGGKSLLLLSIGGKTGKNIAATSGLGGKFKGVFGKKNSRVAKFKNKSWALGKISGATNWLTHKFISAKTSQGRLGHSVRNRRSNMGRCHGYQNEGYEYDEGEFNYEEDYYEQGSYGRNYPQRCFLGRDHDGYGCFRGPHQYGNYEEEYYDYPEDEYGYYGEENDYYEDDCNYYNEGYYDQYDGQQYNYYDDGMDYCDYRHQGMDEYDYFDNGMEYMESWFPTEDEYGYYGSDVDYYNNSLYPEQFDYYQQNFYDQFDGIPDTYLMYSNYPNPYNQNPYSYGGATTSVYLDPLLGGNQPYTYVEDTVEQIEPSEVYGTEFPHLAMESTFRLPRPQVKLFGKEKLEIVNPPSPYIAQNDFEVVSDMQREIQTFPQPMGFIQYIPQQPGIVQRPLSPTANPMLFEQTPASLPAMHVGSPILVQSPQLSPSPVPQVSTPIMVQSPQLQPTPIPQVGTPILVQSPHLPPSPIPKAGNALKNTNLHKASYKLPTTLGNSPEDPREEELVDFVFPVYPGQEAAFSEPEWSPDREGEPQGHWYDKTYIGSILVAMNPYKMYNIYGTDMVLQHKGHAFGENPPHLFAIGNAAYTKMMDAKRDQCIIISGESGSGKTEAMKLVLRYLAAIQHKRNITQQILEAAPLLESFGNAKTVKNDNSSRFGKFIEIFLEEGVISGAITSQYLLEKSRIVFQAKDERNYHVFYEMLAGLPSQQKQSLYLQEAETYYYLNQGGDCEIAGKRDGEDFHRLLGAMEILRFNAEDQNSIFRVLSSILHLGNVFFERHETDSHEMASVVSAQEIRVVAELLQISPEALQKSITFKVMETLREKIYTPLTVESAVDARDAVSKILYALLFNWITDQINKLVYPRNETLSISILDIYGFEDLTFNSFEQLCINYANEYLQFFFNKIVFREEQEEYSREQIPWEEVTFTDNQACLDLIAAKPHGIFRILDDQSGFPQATDHTFLQKCHYHHGHNPLYYKPKMPLPEFAIKHFAGKVTYQVHKFLDKNYDQVRQEVLDLFMQSKNKMVAQLFMSYSEAVSQQKKHVGKNSMVTRRHQSSTVAAKFQMSLMELAEKMERCNPFFVRCVKPNNNKEPGSFDMELVSSQLRYSGILETIRIRREGYPIRISFDVFLFRYKSLLGLKQPPPATGENCVIMLRKLCPMRPGDFQVGVSKLFMKENIYHLLESKRDRVRHVAALTLQRYVRMFFVRKRYKAFRMKIIGLQAHCRGYLVRKCYVKMRVSLVKFRSLVHLCVNRKRYVKMRLEASRKAEAERIRMEMELSRREVVNVTHLVIPAELGRLLQAAAGGRELHSDCLALVQAPTVHVESQLTLPLDINNYPVSKFIQVHFKEQKFGMLTAPLKTPLTYIDDDLKHEALDVFIMILRFMGDPHLNGAQENLFGNYIIQMGLSYPGLRDEILCQIANQVWRNSNPDNAERGWLLLLGCLSAFAPSDKIEKYLLKFVSDYAHDSYKAACQHKLIQAMQKSLYGIEMARTYPLSVLEWTANRKKANMVLQVHCFDGASFLCPLYSWTSGEDLAGEILQHRGVIEAWKGCSVLMKEQGQWAELAGHDYVMDLIADLELMRDFPKQKSYFIISAESLTRTRPNASLALFGSGFDSDDESPLLIPPALASASLPDSDGYYSHAESDFSEAPTQRGMDQYLDSLFDPVLSDVSADLEKSASMSSHMKGAGGIGGGDGGEVKTRASKSYPPGLQPGAVPVLPVMGGAMMPPVPMPATTSLPTLLTSTSRSSDPLVPAVSPVPPLPSMSDLPVMPSIPVLPNIPPVTDVPGVDHSILAQQQQAIINQQAVILAQQMTMHAMALQQQMYSSVSGPYSVFGCIFLGPTRTVPPVDVVRSTILNSEHLEPTHNIKDIIKQYHPGSVKPVEIPRKEAKVFVKKPDPHDEAMMILKDQMRSPPPLKTYGPALTASGMRESKGESGRLQPTKNIQAKGSPPVHVVRSPPVPAVSQRAPPPEPVSRELPIEKESIQTQLHKRSSEEHYTYTNVPWKIYLRKEVFYPKDSFNHPLILDLLFKQIVHDTFSEACIRITKEEREKMKSLFAEHNIDVGASTLDENAKKKVVTAARDSWEIYFSRLFPASGSVGTGVQVLSVSHRGIKLLKMVRSSEVAPDYFRVLRPYSYTDIMFVTIPSKNMLEFNFTNEKLILFSAKAPQVKTMIDYFITELRKDSDYVVAVRNCITDDRTMLSFHKGDIIRLQTMEGLEEGHCYGCIVKKKVILLEEIKRDKLDFGWKFGAVQGRTGVFPVEFVQPVAAPDFINLPVDKKEEPKNKQGHVAASAALVVAVGSSVAAQELDRSIEVDDSGNVACPVSEYTEALTDYGSLEIDERILQDSQYNMVEFAKKYFRGVQKKNSDSYKQKSKKGREAREPSDIVKFSKSPIQESLIEFSDENMNKMAADIFLAIMKFMGDYPMKGQTEQDIINTILNLSGEYGLMRDEVYCQVLKQITGNTSSKMYLSYFFCFMKRDSCQRGWRLLYILTAYYRCSEVLKPYLLRYLQDACASSGVHFQGIAKACEQNLRKTFQYGGRNKHPNSMELKAMMASYPCSLLNQRAGRSSKRQLFLLPGGIERHLKIKTCSVALDAIEELCYEMGLNRQEAMDEYAIFVVTHRGQNVRPLNKREYILDIATEAEPIDSNYSLWFRRVIWNQPLKFDNELGVTVHYNQVAPDYLKGLLDVVLQGKVSEQQLQQVSKLAALQHRAKESVGLPTIGEVLECIPTQLYGLQRPQQWLNMVTQHMQQVQPLSPHQAMSQFLGLISALPMFGSSFFYILSTSNSFINCPCILAVNQNGLNFLNKETHKLMVKFPLKEVQSTRTQRPTAGSSYPYVEILLGNLMSQRITQLQVDQSLELCRVIAMHMENMLSAREKRLTLPPSEITLL</sequence>
<feature type="domain" description="FERM" evidence="14">
    <location>
        <begin position="2841"/>
        <end position="3162"/>
    </location>
</feature>
<dbReference type="InterPro" id="IPR011993">
    <property type="entry name" value="PH-like_dom_sf"/>
</dbReference>
<dbReference type="Gene3D" id="2.30.30.40">
    <property type="entry name" value="SH3 Domains"/>
    <property type="match status" value="2"/>
</dbReference>
<feature type="compositionally biased region" description="Basic and acidic residues" evidence="13">
    <location>
        <begin position="1"/>
        <end position="27"/>
    </location>
</feature>
<dbReference type="Gene3D" id="1.10.10.820">
    <property type="match status" value="1"/>
</dbReference>
<dbReference type="GO" id="GO:0005524">
    <property type="term" value="F:ATP binding"/>
    <property type="evidence" value="ECO:0007669"/>
    <property type="project" value="UniProtKB-UniRule"/>
</dbReference>
<evidence type="ECO:0000256" key="8">
    <source>
        <dbReference type="ARBA" id="ARBA00023054"/>
    </source>
</evidence>
<evidence type="ECO:0008006" key="19">
    <source>
        <dbReference type="Google" id="ProtNLM"/>
    </source>
</evidence>
<dbReference type="GO" id="GO:0016459">
    <property type="term" value="C:myosin complex"/>
    <property type="evidence" value="ECO:0007669"/>
    <property type="project" value="UniProtKB-KW"/>
</dbReference>
<dbReference type="PROSITE" id="PS51456">
    <property type="entry name" value="MYOSIN_MOTOR"/>
    <property type="match status" value="1"/>
</dbReference>
<dbReference type="SUPFAM" id="SSF52540">
    <property type="entry name" value="P-loop containing nucleoside triphosphate hydrolases"/>
    <property type="match status" value="1"/>
</dbReference>
<dbReference type="InterPro" id="IPR036961">
    <property type="entry name" value="Kinesin_motor_dom_sf"/>
</dbReference>
<feature type="domain" description="MyTH4" evidence="15">
    <location>
        <begin position="1624"/>
        <end position="1775"/>
    </location>
</feature>
<proteinExistence type="inferred from homology"/>
<evidence type="ECO:0000256" key="3">
    <source>
        <dbReference type="ARBA" id="ARBA00022443"/>
    </source>
</evidence>
<dbReference type="Pfam" id="PF07653">
    <property type="entry name" value="SH3_2"/>
    <property type="match status" value="1"/>
</dbReference>
<dbReference type="GO" id="GO:0003779">
    <property type="term" value="F:actin binding"/>
    <property type="evidence" value="ECO:0007669"/>
    <property type="project" value="UniProtKB-KW"/>
</dbReference>
<dbReference type="InterPro" id="IPR035963">
    <property type="entry name" value="FERM_2"/>
</dbReference>
<evidence type="ECO:0000256" key="12">
    <source>
        <dbReference type="PROSITE-ProRule" id="PRU00782"/>
    </source>
</evidence>
<organism evidence="17 18">
    <name type="scientific">Electrophorus voltai</name>
    <dbReference type="NCBI Taxonomy" id="2609070"/>
    <lineage>
        <taxon>Eukaryota</taxon>
        <taxon>Metazoa</taxon>
        <taxon>Chordata</taxon>
        <taxon>Craniata</taxon>
        <taxon>Vertebrata</taxon>
        <taxon>Euteleostomi</taxon>
        <taxon>Actinopterygii</taxon>
        <taxon>Neopterygii</taxon>
        <taxon>Teleostei</taxon>
        <taxon>Ostariophysi</taxon>
        <taxon>Gymnotiformes</taxon>
        <taxon>Gymnotoidei</taxon>
        <taxon>Gymnotidae</taxon>
        <taxon>Electrophorus</taxon>
    </lineage>
</organism>
<dbReference type="SUPFAM" id="SSF47031">
    <property type="entry name" value="Second domain of FERM"/>
    <property type="match status" value="1"/>
</dbReference>
<dbReference type="InterPro" id="IPR019748">
    <property type="entry name" value="FERM_central"/>
</dbReference>
<dbReference type="PANTHER" id="PTHR22692:SF21">
    <property type="entry name" value="MYOSIN XVA"/>
    <property type="match status" value="1"/>
</dbReference>
<evidence type="ECO:0000256" key="10">
    <source>
        <dbReference type="ARBA" id="ARBA00023175"/>
    </source>
</evidence>
<dbReference type="EMBL" id="JAROKS010000003">
    <property type="protein sequence ID" value="KAK1805186.1"/>
    <property type="molecule type" value="Genomic_DNA"/>
</dbReference>
<evidence type="ECO:0000259" key="14">
    <source>
        <dbReference type="PROSITE" id="PS50057"/>
    </source>
</evidence>
<dbReference type="InterPro" id="IPR027417">
    <property type="entry name" value="P-loop_NTPase"/>
</dbReference>
<feature type="domain" description="MyTH4" evidence="15">
    <location>
        <begin position="2660"/>
        <end position="2825"/>
    </location>
</feature>
<dbReference type="InterPro" id="IPR019749">
    <property type="entry name" value="Band_41_domain"/>
</dbReference>
<dbReference type="Proteomes" id="UP001239994">
    <property type="component" value="Unassembled WGS sequence"/>
</dbReference>
<dbReference type="Pfam" id="PF00373">
    <property type="entry name" value="FERM_M"/>
    <property type="match status" value="1"/>
</dbReference>
<dbReference type="PRINTS" id="PR00193">
    <property type="entry name" value="MYOSINHEAVY"/>
</dbReference>
<dbReference type="InterPro" id="IPR001452">
    <property type="entry name" value="SH3_domain"/>
</dbReference>
<dbReference type="InterPro" id="IPR001609">
    <property type="entry name" value="Myosin_head_motor_dom-like"/>
</dbReference>
<dbReference type="GO" id="GO:0003774">
    <property type="term" value="F:cytoskeletal motor activity"/>
    <property type="evidence" value="ECO:0007669"/>
    <property type="project" value="UniProtKB-UniRule"/>
</dbReference>
<dbReference type="SUPFAM" id="SSF50044">
    <property type="entry name" value="SH3-domain"/>
    <property type="match status" value="1"/>
</dbReference>
<dbReference type="InterPro" id="IPR000857">
    <property type="entry name" value="MyTH4_dom"/>
</dbReference>
<feature type="compositionally biased region" description="Low complexity" evidence="13">
    <location>
        <begin position="97"/>
        <end position="110"/>
    </location>
</feature>
<dbReference type="Gene3D" id="2.30.29.30">
    <property type="entry name" value="Pleckstrin-homology domain (PH domain)/Phosphotyrosine-binding domain (PTB)"/>
    <property type="match status" value="1"/>
</dbReference>
<dbReference type="Pfam" id="PF26570">
    <property type="entry name" value="MYO15"/>
    <property type="match status" value="1"/>
</dbReference>
<dbReference type="Gene3D" id="3.10.20.90">
    <property type="entry name" value="Phosphatidylinositol 3-kinase Catalytic Subunit, Chain A, domain 1"/>
    <property type="match status" value="1"/>
</dbReference>
<evidence type="ECO:0000256" key="4">
    <source>
        <dbReference type="ARBA" id="ARBA00022490"/>
    </source>
</evidence>
<dbReference type="GO" id="GO:0005737">
    <property type="term" value="C:cytoplasm"/>
    <property type="evidence" value="ECO:0007669"/>
    <property type="project" value="UniProtKB-SubCell"/>
</dbReference>
<dbReference type="SMART" id="SM00242">
    <property type="entry name" value="MYSc"/>
    <property type="match status" value="1"/>
</dbReference>
<evidence type="ECO:0000256" key="6">
    <source>
        <dbReference type="ARBA" id="ARBA00022741"/>
    </source>
</evidence>
<comment type="similarity">
    <text evidence="2 12">Belongs to the TRAFAC class myosin-kinesin ATPase superfamily. Myosin family.</text>
</comment>
<dbReference type="Pfam" id="PF00063">
    <property type="entry name" value="Myosin_head"/>
    <property type="match status" value="1"/>
</dbReference>
<dbReference type="Pfam" id="PF00784">
    <property type="entry name" value="MyTH4"/>
    <property type="match status" value="2"/>
</dbReference>
<evidence type="ECO:0000313" key="18">
    <source>
        <dbReference type="Proteomes" id="UP001239994"/>
    </source>
</evidence>
<evidence type="ECO:0000256" key="2">
    <source>
        <dbReference type="ARBA" id="ARBA00008314"/>
    </source>
</evidence>
<dbReference type="Gene3D" id="1.25.40.530">
    <property type="entry name" value="MyTH4 domain"/>
    <property type="match status" value="4"/>
</dbReference>
<feature type="region of interest" description="Disordered" evidence="13">
    <location>
        <begin position="1951"/>
        <end position="1978"/>
    </location>
</feature>
<keyword evidence="5" id="KW-0677">Repeat</keyword>
<feature type="region of interest" description="Disordered" evidence="13">
    <location>
        <begin position="2637"/>
        <end position="2657"/>
    </location>
</feature>
<dbReference type="Pfam" id="PF00612">
    <property type="entry name" value="IQ"/>
    <property type="match status" value="2"/>
</dbReference>
<feature type="region of interest" description="Disordered" evidence="13">
    <location>
        <begin position="1"/>
        <end position="144"/>
    </location>
</feature>
<dbReference type="InterPro" id="IPR038185">
    <property type="entry name" value="MyTH4_dom_sf"/>
</dbReference>
<dbReference type="PROSITE" id="PS51016">
    <property type="entry name" value="MYTH4"/>
    <property type="match status" value="2"/>
</dbReference>
<feature type="compositionally biased region" description="Gly residues" evidence="13">
    <location>
        <begin position="1957"/>
        <end position="1966"/>
    </location>
</feature>
<evidence type="ECO:0000256" key="5">
    <source>
        <dbReference type="ARBA" id="ARBA00022737"/>
    </source>
</evidence>
<keyword evidence="10 12" id="KW-0505">Motor protein</keyword>
<dbReference type="SMART" id="SM00015">
    <property type="entry name" value="IQ"/>
    <property type="match status" value="2"/>
</dbReference>
<dbReference type="FunFam" id="2.30.30.40:FF:000201">
    <property type="entry name" value="Myosin XVA"/>
    <property type="match status" value="1"/>
</dbReference>
<dbReference type="InterPro" id="IPR000048">
    <property type="entry name" value="IQ_motif_EF-hand-BS"/>
</dbReference>
<evidence type="ECO:0000259" key="16">
    <source>
        <dbReference type="PROSITE" id="PS51456"/>
    </source>
</evidence>
<evidence type="ECO:0000256" key="9">
    <source>
        <dbReference type="ARBA" id="ARBA00023123"/>
    </source>
</evidence>